<gene>
    <name evidence="2" type="ORF">RDB_LOCUS66503</name>
</gene>
<dbReference type="EMBL" id="CAJNJQ010001332">
    <property type="protein sequence ID" value="CAE7133356.1"/>
    <property type="molecule type" value="Genomic_DNA"/>
</dbReference>
<dbReference type="Proteomes" id="UP000663827">
    <property type="component" value="Unassembled WGS sequence"/>
</dbReference>
<protein>
    <submittedName>
        <fullName evidence="2">Uncharacterized protein</fullName>
    </submittedName>
</protein>
<feature type="region of interest" description="Disordered" evidence="1">
    <location>
        <begin position="1"/>
        <end position="29"/>
    </location>
</feature>
<proteinExistence type="predicted"/>
<feature type="compositionally biased region" description="Polar residues" evidence="1">
    <location>
        <begin position="7"/>
        <end position="20"/>
    </location>
</feature>
<name>A0A8H3HUP5_9AGAM</name>
<dbReference type="AlphaFoldDB" id="A0A8H3HUP5"/>
<comment type="caution">
    <text evidence="2">The sequence shown here is derived from an EMBL/GenBank/DDBJ whole genome shotgun (WGS) entry which is preliminary data.</text>
</comment>
<evidence type="ECO:0000313" key="2">
    <source>
        <dbReference type="EMBL" id="CAE7133356.1"/>
    </source>
</evidence>
<evidence type="ECO:0000313" key="3">
    <source>
        <dbReference type="Proteomes" id="UP000663827"/>
    </source>
</evidence>
<sequence length="94" mass="10383">MKIRVSTIRSVPATPSTGSKTVFPPTVGEGSIKPTKISDTVLPYRMLPAVATQDIVMIYQKQPAHSMYISTNLHHRSFSGMNWAPDRRSVMLAP</sequence>
<reference evidence="2" key="1">
    <citation type="submission" date="2021-01" db="EMBL/GenBank/DDBJ databases">
        <authorList>
            <person name="Kaushik A."/>
        </authorList>
    </citation>
    <scope>NUCLEOTIDE SEQUENCE</scope>
    <source>
        <strain evidence="2">AG5</strain>
    </source>
</reference>
<evidence type="ECO:0000256" key="1">
    <source>
        <dbReference type="SAM" id="MobiDB-lite"/>
    </source>
</evidence>
<accession>A0A8H3HUP5</accession>
<organism evidence="2 3">
    <name type="scientific">Rhizoctonia solani</name>
    <dbReference type="NCBI Taxonomy" id="456999"/>
    <lineage>
        <taxon>Eukaryota</taxon>
        <taxon>Fungi</taxon>
        <taxon>Dikarya</taxon>
        <taxon>Basidiomycota</taxon>
        <taxon>Agaricomycotina</taxon>
        <taxon>Agaricomycetes</taxon>
        <taxon>Cantharellales</taxon>
        <taxon>Ceratobasidiaceae</taxon>
        <taxon>Rhizoctonia</taxon>
    </lineage>
</organism>